<dbReference type="NCBIfam" id="TIGR01646">
    <property type="entry name" value="vgr_GE"/>
    <property type="match status" value="1"/>
</dbReference>
<dbReference type="NCBIfam" id="TIGR03361">
    <property type="entry name" value="VI_Rhs_Vgr"/>
    <property type="match status" value="1"/>
</dbReference>
<accession>A0ABM9JC60</accession>
<dbReference type="Gene3D" id="2.30.110.50">
    <property type="match status" value="1"/>
</dbReference>
<dbReference type="RefSeq" id="WP_316657642.1">
    <property type="nucleotide sequence ID" value="NZ_CATYWO010000002.1"/>
</dbReference>
<evidence type="ECO:0000259" key="6">
    <source>
        <dbReference type="Pfam" id="PF10106"/>
    </source>
</evidence>
<evidence type="ECO:0000256" key="3">
    <source>
        <dbReference type="ARBA" id="ARBA00022525"/>
    </source>
</evidence>
<keyword evidence="3" id="KW-0964">Secreted</keyword>
<name>A0ABM9JC60_9RALS</name>
<dbReference type="SUPFAM" id="SSF69255">
    <property type="entry name" value="gp5 N-terminal domain-like"/>
    <property type="match status" value="1"/>
</dbReference>
<evidence type="ECO:0000259" key="5">
    <source>
        <dbReference type="Pfam" id="PF04717"/>
    </source>
</evidence>
<organism evidence="8 9">
    <name type="scientific">Ralstonia condita</name>
    <dbReference type="NCBI Taxonomy" id="3058600"/>
    <lineage>
        <taxon>Bacteria</taxon>
        <taxon>Pseudomonadati</taxon>
        <taxon>Pseudomonadota</taxon>
        <taxon>Betaproteobacteria</taxon>
        <taxon>Burkholderiales</taxon>
        <taxon>Burkholderiaceae</taxon>
        <taxon>Ralstonia</taxon>
    </lineage>
</organism>
<dbReference type="PANTHER" id="PTHR32305">
    <property type="match status" value="1"/>
</dbReference>
<dbReference type="SUPFAM" id="SSF69279">
    <property type="entry name" value="Phage tail proteins"/>
    <property type="match status" value="2"/>
</dbReference>
<evidence type="ECO:0000259" key="7">
    <source>
        <dbReference type="Pfam" id="PF13296"/>
    </source>
</evidence>
<dbReference type="Gene3D" id="4.10.220.110">
    <property type="match status" value="1"/>
</dbReference>
<dbReference type="Pfam" id="PF05954">
    <property type="entry name" value="Phage_GPD"/>
    <property type="match status" value="1"/>
</dbReference>
<comment type="similarity">
    <text evidence="2">Belongs to the VgrG protein family.</text>
</comment>
<dbReference type="Pfam" id="PF10106">
    <property type="entry name" value="DUF2345"/>
    <property type="match status" value="1"/>
</dbReference>
<dbReference type="Proteomes" id="UP001189616">
    <property type="component" value="Unassembled WGS sequence"/>
</dbReference>
<evidence type="ECO:0000256" key="4">
    <source>
        <dbReference type="SAM" id="MobiDB-lite"/>
    </source>
</evidence>
<protein>
    <recommendedName>
        <fullName evidence="10">Type VI secretion system tip protein VgrG</fullName>
    </recommendedName>
</protein>
<dbReference type="InterPro" id="IPR050708">
    <property type="entry name" value="T6SS_VgrG/RHS"/>
</dbReference>
<evidence type="ECO:0000313" key="8">
    <source>
        <dbReference type="EMBL" id="CAJ0789418.1"/>
    </source>
</evidence>
<evidence type="ECO:0008006" key="10">
    <source>
        <dbReference type="Google" id="ProtNLM"/>
    </source>
</evidence>
<evidence type="ECO:0000256" key="2">
    <source>
        <dbReference type="ARBA" id="ARBA00005558"/>
    </source>
</evidence>
<proteinExistence type="inferred from homology"/>
<dbReference type="Pfam" id="PF13296">
    <property type="entry name" value="T6SS_Vgr"/>
    <property type="match status" value="1"/>
</dbReference>
<dbReference type="InterPro" id="IPR006533">
    <property type="entry name" value="T6SS_Vgr_RhsGE"/>
</dbReference>
<evidence type="ECO:0000313" key="9">
    <source>
        <dbReference type="Proteomes" id="UP001189616"/>
    </source>
</evidence>
<gene>
    <name evidence="8" type="ORF">LMG7141_02224</name>
</gene>
<feature type="region of interest" description="Disordered" evidence="4">
    <location>
        <begin position="604"/>
        <end position="629"/>
    </location>
</feature>
<feature type="domain" description="DUF2345" evidence="6">
    <location>
        <begin position="649"/>
        <end position="794"/>
    </location>
</feature>
<dbReference type="InterPro" id="IPR006531">
    <property type="entry name" value="Gp5/Vgr_OB"/>
</dbReference>
<dbReference type="InterPro" id="IPR017847">
    <property type="entry name" value="T6SS_RhsGE_Vgr_subset"/>
</dbReference>
<feature type="domain" description="Putative type VI secretion system Rhs element associated Vgr" evidence="7">
    <location>
        <begin position="511"/>
        <end position="619"/>
    </location>
</feature>
<keyword evidence="9" id="KW-1185">Reference proteome</keyword>
<comment type="caution">
    <text evidence="8">The sequence shown here is derived from an EMBL/GenBank/DDBJ whole genome shotgun (WGS) entry which is preliminary data.</text>
</comment>
<dbReference type="EMBL" id="CATYWO010000002">
    <property type="protein sequence ID" value="CAJ0789418.1"/>
    <property type="molecule type" value="Genomic_DNA"/>
</dbReference>
<feature type="domain" description="Gp5/Type VI secretion system Vgr protein OB-fold" evidence="5">
    <location>
        <begin position="422"/>
        <end position="486"/>
    </location>
</feature>
<comment type="subcellular location">
    <subcellularLocation>
        <location evidence="1">Secreted</location>
    </subcellularLocation>
</comment>
<reference evidence="8 9" key="1">
    <citation type="submission" date="2023-07" db="EMBL/GenBank/DDBJ databases">
        <authorList>
            <person name="Peeters C."/>
        </authorList>
    </citation>
    <scope>NUCLEOTIDE SEQUENCE [LARGE SCALE GENOMIC DNA]</scope>
    <source>
        <strain evidence="8 9">LMG 7141</strain>
    </source>
</reference>
<dbReference type="InterPro" id="IPR037026">
    <property type="entry name" value="Vgr_OB-fold_dom_sf"/>
</dbReference>
<sequence>MGRRELPFATRTVTVSGAGLPEVMGQPALVFSRLSGAEQLGELFEYEIELKTPDDRNVLYGPGANLDTNALRGQELTVTIALDGNGFGLGGGIGAGRREITGLVSDIVGPIPVGQGRQIKYRLTIRPWLWLATLNRDTRIFQQQTVVEILDALLADYIFPVERRLDVARYPRREYQVQYNESDFEFFQRLTQEWGISWHIEHSGGKHRLILTDGNGAFAPFASPAYQTIRWQSSSDRIDEEHLHTFELHDRVVSGQWASTDYDFVKPTADLTVRASDPLDTAHAEAEVREWPGDHSQPATGNDPWAEGNQIARLRMEALRQHGRRVSGAGNVRAMVPGCTFRLTHFLQDEANREYLILGTQLRIEDVPEASGGGQPWYCEVSFTAQPSNELFRPERTQPKPRTTGPQTATVVGPENQEVWTDEYGRVRLQFHWDRIGQRNANSSCWVRASSPWQGERFGAIHIPRIGQEVIVDFLNGDPDCPIITGRVPNRNNMPLWPMPGHHALSGFVSKELHGGGTNTFVQDDTQGQIQTQLQSDHQNSSLSLGFITRILRGIGRQEKRGEGFELRTDGHGAVRGGDGLLISTEARPDAKAHHKDMGEATARLHQAQHAHDTTGQVAQHHNAQDAEQQDVAKALKAQHDEIRGSGEVHGELSTPHLVLASPAGLATTTAQSTQLHSGEHLAFTTGKHASFVTNGGFFASAARRIALFAHSLGIKLVAATDHIVLEAQDGDIKGTAKRKVHLRSLGEIVLEADEGILFKVGQTYLRLTPQQIVEGMSGKKQIHAGSYNVTGPDGMSLDAVSPPHSDFDQEVYLHLPDGSPAANRKFRMTHADGSVIEGVTGSDGLTKLHRSQSAENLQIQILDLLHGN</sequence>
<dbReference type="InterPro" id="IPR028244">
    <property type="entry name" value="T6SS_Rhs_Vgr_dom"/>
</dbReference>
<dbReference type="InterPro" id="IPR018769">
    <property type="entry name" value="VgrG2_DUF2345"/>
</dbReference>
<dbReference type="Gene3D" id="2.40.50.230">
    <property type="entry name" value="Gp5 N-terminal domain"/>
    <property type="match status" value="1"/>
</dbReference>
<dbReference type="Gene3D" id="3.55.50.10">
    <property type="entry name" value="Baseplate protein-like domains"/>
    <property type="match status" value="1"/>
</dbReference>
<dbReference type="Pfam" id="PF04717">
    <property type="entry name" value="Phage_base_V"/>
    <property type="match status" value="1"/>
</dbReference>
<evidence type="ECO:0000256" key="1">
    <source>
        <dbReference type="ARBA" id="ARBA00004613"/>
    </source>
</evidence>
<dbReference type="PANTHER" id="PTHR32305:SF15">
    <property type="entry name" value="PROTEIN RHSA-RELATED"/>
    <property type="match status" value="1"/>
</dbReference>
<dbReference type="SUPFAM" id="SSF69349">
    <property type="entry name" value="Phage fibre proteins"/>
    <property type="match status" value="1"/>
</dbReference>